<dbReference type="Proteomes" id="UP000246702">
    <property type="component" value="Unassembled WGS sequence"/>
</dbReference>
<dbReference type="STRING" id="1450535.A0A317WJA0"/>
<dbReference type="OrthoDB" id="5309565at2759"/>
<dbReference type="PANTHER" id="PTHR40460:SF1">
    <property type="entry name" value="CSBD-LIKE DOMAIN-CONTAINING PROTEIN"/>
    <property type="match status" value="1"/>
</dbReference>
<sequence length="185" mass="19463">MSSNDTTNTTNTSTNTSTLKSYLDQATGVAQRAVGSLTGDSSTQSTGESTQSTGKAEHDASHTTAKVGPVTTDPSTGTTATDHPQRNNGSWDQTVGSAKESLGNLIGNEGLRKAGQEQNQAGKEAEAEGQVRDWGEGVKGRVAGGVGKVAAAATGDEEEEKRWKDVHDEGKVRQRGVERDVERRY</sequence>
<feature type="compositionally biased region" description="Basic and acidic residues" evidence="1">
    <location>
        <begin position="123"/>
        <end position="139"/>
    </location>
</feature>
<comment type="caution">
    <text evidence="2">The sequence shown here is derived from an EMBL/GenBank/DDBJ whole genome shotgun (WGS) entry which is preliminary data.</text>
</comment>
<dbReference type="PANTHER" id="PTHR40460">
    <property type="entry name" value="CHROMOSOME 1, WHOLE GENOME SHOTGUN SEQUENCE"/>
    <property type="match status" value="1"/>
</dbReference>
<dbReference type="RefSeq" id="XP_025467125.1">
    <property type="nucleotide sequence ID" value="XM_025615739.1"/>
</dbReference>
<organism evidence="2 3">
    <name type="scientific">Aspergillus sclerotioniger CBS 115572</name>
    <dbReference type="NCBI Taxonomy" id="1450535"/>
    <lineage>
        <taxon>Eukaryota</taxon>
        <taxon>Fungi</taxon>
        <taxon>Dikarya</taxon>
        <taxon>Ascomycota</taxon>
        <taxon>Pezizomycotina</taxon>
        <taxon>Eurotiomycetes</taxon>
        <taxon>Eurotiomycetidae</taxon>
        <taxon>Eurotiales</taxon>
        <taxon>Aspergillaceae</taxon>
        <taxon>Aspergillus</taxon>
        <taxon>Aspergillus subgen. Circumdati</taxon>
    </lineage>
</organism>
<name>A0A317WJA0_9EURO</name>
<accession>A0A317WJA0</accession>
<protein>
    <submittedName>
        <fullName evidence="2">Putative mismatched base pair and cruciform DNA recognition protein</fullName>
    </submittedName>
</protein>
<feature type="compositionally biased region" description="Basic and acidic residues" evidence="1">
    <location>
        <begin position="160"/>
        <end position="185"/>
    </location>
</feature>
<proteinExistence type="predicted"/>
<feature type="compositionally biased region" description="Polar residues" evidence="1">
    <location>
        <begin position="86"/>
        <end position="96"/>
    </location>
</feature>
<feature type="compositionally biased region" description="Low complexity" evidence="1">
    <location>
        <begin position="67"/>
        <end position="82"/>
    </location>
</feature>
<dbReference type="SUPFAM" id="SSF69047">
    <property type="entry name" value="Hypothetical protein YjbJ"/>
    <property type="match status" value="2"/>
</dbReference>
<gene>
    <name evidence="2" type="ORF">BO94DRAFT_586120</name>
</gene>
<feature type="compositionally biased region" description="Low complexity" evidence="1">
    <location>
        <begin position="38"/>
        <end position="54"/>
    </location>
</feature>
<keyword evidence="3" id="KW-1185">Reference proteome</keyword>
<reference evidence="2 3" key="1">
    <citation type="submission" date="2016-12" db="EMBL/GenBank/DDBJ databases">
        <title>The genomes of Aspergillus section Nigri reveals drivers in fungal speciation.</title>
        <authorList>
            <consortium name="DOE Joint Genome Institute"/>
            <person name="Vesth T.C."/>
            <person name="Nybo J."/>
            <person name="Theobald S."/>
            <person name="Brandl J."/>
            <person name="Frisvad J.C."/>
            <person name="Nielsen K.F."/>
            <person name="Lyhne E.K."/>
            <person name="Kogle M.E."/>
            <person name="Kuo A."/>
            <person name="Riley R."/>
            <person name="Clum A."/>
            <person name="Nolan M."/>
            <person name="Lipzen A."/>
            <person name="Salamov A."/>
            <person name="Henrissat B."/>
            <person name="Wiebenga A."/>
            <person name="De Vries R.P."/>
            <person name="Grigoriev I.V."/>
            <person name="Mortensen U.H."/>
            <person name="Andersen M.R."/>
            <person name="Baker S.E."/>
        </authorList>
    </citation>
    <scope>NUCLEOTIDE SEQUENCE [LARGE SCALE GENOMIC DNA]</scope>
    <source>
        <strain evidence="2 3">CBS 115572</strain>
    </source>
</reference>
<dbReference type="GeneID" id="37117882"/>
<evidence type="ECO:0000313" key="3">
    <source>
        <dbReference type="Proteomes" id="UP000246702"/>
    </source>
</evidence>
<feature type="region of interest" description="Disordered" evidence="1">
    <location>
        <begin position="33"/>
        <end position="185"/>
    </location>
</feature>
<dbReference type="InterPro" id="IPR036629">
    <property type="entry name" value="YjbJ_sf"/>
</dbReference>
<dbReference type="AlphaFoldDB" id="A0A317WJA0"/>
<dbReference type="EMBL" id="MSFK01000015">
    <property type="protein sequence ID" value="PWY86534.1"/>
    <property type="molecule type" value="Genomic_DNA"/>
</dbReference>
<evidence type="ECO:0000256" key="1">
    <source>
        <dbReference type="SAM" id="MobiDB-lite"/>
    </source>
</evidence>
<evidence type="ECO:0000313" key="2">
    <source>
        <dbReference type="EMBL" id="PWY86534.1"/>
    </source>
</evidence>